<dbReference type="PROSITE" id="PS51910">
    <property type="entry name" value="GH18_2"/>
    <property type="match status" value="1"/>
</dbReference>
<dbReference type="SUPFAM" id="SSF57625">
    <property type="entry name" value="Invertebrate chitin-binding proteins"/>
    <property type="match status" value="1"/>
</dbReference>
<evidence type="ECO:0000256" key="14">
    <source>
        <dbReference type="SAM" id="SignalP"/>
    </source>
</evidence>
<dbReference type="SMART" id="SM00494">
    <property type="entry name" value="ChtBD2"/>
    <property type="match status" value="1"/>
</dbReference>
<evidence type="ECO:0000256" key="11">
    <source>
        <dbReference type="ARBA" id="ARBA00023277"/>
    </source>
</evidence>
<dbReference type="Gene3D" id="3.10.50.10">
    <property type="match status" value="1"/>
</dbReference>
<dbReference type="Pfam" id="PF01607">
    <property type="entry name" value="CBM_14"/>
    <property type="match status" value="1"/>
</dbReference>
<proteinExistence type="evidence at transcript level"/>
<dbReference type="Gene3D" id="2.170.140.10">
    <property type="entry name" value="Chitin binding domain"/>
    <property type="match status" value="1"/>
</dbReference>
<evidence type="ECO:0000256" key="1">
    <source>
        <dbReference type="ARBA" id="ARBA00000822"/>
    </source>
</evidence>
<dbReference type="InterPro" id="IPR029070">
    <property type="entry name" value="Chitinase_insertion_sf"/>
</dbReference>
<evidence type="ECO:0000256" key="2">
    <source>
        <dbReference type="ARBA" id="ARBA00004613"/>
    </source>
</evidence>
<keyword evidence="13" id="KW-0624">Polysaccharide degradation</keyword>
<dbReference type="PROSITE" id="PS50940">
    <property type="entry name" value="CHIT_BIND_II"/>
    <property type="match status" value="1"/>
</dbReference>
<dbReference type="GO" id="GO:0008061">
    <property type="term" value="F:chitin binding"/>
    <property type="evidence" value="ECO:0007669"/>
    <property type="project" value="UniProtKB-KW"/>
</dbReference>
<dbReference type="PANTHER" id="PTHR11177">
    <property type="entry name" value="CHITINASE"/>
    <property type="match status" value="1"/>
</dbReference>
<dbReference type="SMART" id="SM00636">
    <property type="entry name" value="Glyco_18"/>
    <property type="match status" value="1"/>
</dbReference>
<evidence type="ECO:0000256" key="8">
    <source>
        <dbReference type="ARBA" id="ARBA00022801"/>
    </source>
</evidence>
<feature type="chain" id="PRO_5005482620" description="chitinase" evidence="14">
    <location>
        <begin position="22"/>
        <end position="459"/>
    </location>
</feature>
<dbReference type="SUPFAM" id="SSF54556">
    <property type="entry name" value="Chitinase insertion domain"/>
    <property type="match status" value="1"/>
</dbReference>
<feature type="domain" description="Chitin-binding type-2" evidence="15">
    <location>
        <begin position="406"/>
        <end position="459"/>
    </location>
</feature>
<evidence type="ECO:0000259" key="15">
    <source>
        <dbReference type="PROSITE" id="PS50940"/>
    </source>
</evidence>
<keyword evidence="11" id="KW-0119">Carbohydrate metabolism</keyword>
<sequence length="459" mass="51229">MSMKCFFSLLLFLFIASRIEASRRWCFYTNWAQYRKGGARFLPKDIDARFCTHISYAFATLKNGELAAFEWNDDDTPYAEGMYKQVNNVKKQNPGLKTLLAIGGWNMGSNLFSDMVATKQTRQKFITSTISFLSSRNFDGLDICWEYPTKRGSPPQDKERFGLLLKELRTAFDENAKKGLSKLILGIVVGTDENLIENAYDIDAIKSSVDAVSLLSYDFYSAMSTDSAVHTSALYASNITKGSDGKKNVEYVAKSWVKNGIPKNLINIGIALYGHSYRLKDTNAKGEGALISGPGAAGRYTNTPGFLAYYEVCEMINNGGIVTFIKGRGVPYLVLGNQWVAFENEESVTLKTKFALNEGYGGVMIWSFDNDDFSGMCQGGKIYPLFKAFYNAMQMPQTTPDPNWPKKFCLKHGNGFFGLDCKRFMICTNGNGFVSQCTQGQLWDKKLNTCVNAKLTTCT</sequence>
<keyword evidence="10" id="KW-1015">Disulfide bond</keyword>
<feature type="signal peptide" evidence="14">
    <location>
        <begin position="1"/>
        <end position="21"/>
    </location>
</feature>
<dbReference type="GO" id="GO:0000272">
    <property type="term" value="P:polysaccharide catabolic process"/>
    <property type="evidence" value="ECO:0007669"/>
    <property type="project" value="UniProtKB-KW"/>
</dbReference>
<dbReference type="GO" id="GO:0006032">
    <property type="term" value="P:chitin catabolic process"/>
    <property type="evidence" value="ECO:0007669"/>
    <property type="project" value="UniProtKB-KW"/>
</dbReference>
<dbReference type="PANTHER" id="PTHR11177:SF317">
    <property type="entry name" value="CHITINASE 12-RELATED"/>
    <property type="match status" value="1"/>
</dbReference>
<dbReference type="InterPro" id="IPR050314">
    <property type="entry name" value="Glycosyl_Hydrlase_18"/>
</dbReference>
<evidence type="ECO:0000313" key="17">
    <source>
        <dbReference type="EMBL" id="BAS05959.1"/>
    </source>
</evidence>
<evidence type="ECO:0000256" key="13">
    <source>
        <dbReference type="ARBA" id="ARBA00023326"/>
    </source>
</evidence>
<dbReference type="Pfam" id="PF00704">
    <property type="entry name" value="Glyco_hydro_18"/>
    <property type="match status" value="1"/>
</dbReference>
<dbReference type="InterPro" id="IPR002557">
    <property type="entry name" value="Chitin-bd_dom"/>
</dbReference>
<evidence type="ECO:0000256" key="4">
    <source>
        <dbReference type="ARBA" id="ARBA00012729"/>
    </source>
</evidence>
<dbReference type="InterPro" id="IPR017853">
    <property type="entry name" value="GH"/>
</dbReference>
<dbReference type="AlphaFoldDB" id="A0A0K2QTS4"/>
<evidence type="ECO:0000256" key="7">
    <source>
        <dbReference type="ARBA" id="ARBA00022729"/>
    </source>
</evidence>
<dbReference type="FunFam" id="3.10.50.10:FF:000001">
    <property type="entry name" value="Chitinase 3-like 1"/>
    <property type="match status" value="1"/>
</dbReference>
<feature type="domain" description="GH18" evidence="16">
    <location>
        <begin position="22"/>
        <end position="396"/>
    </location>
</feature>
<evidence type="ECO:0000256" key="9">
    <source>
        <dbReference type="ARBA" id="ARBA00023024"/>
    </source>
</evidence>
<evidence type="ECO:0000256" key="10">
    <source>
        <dbReference type="ARBA" id="ARBA00023157"/>
    </source>
</evidence>
<evidence type="ECO:0000256" key="12">
    <source>
        <dbReference type="ARBA" id="ARBA00023295"/>
    </source>
</evidence>
<dbReference type="GO" id="GO:0008843">
    <property type="term" value="F:endochitinase activity"/>
    <property type="evidence" value="ECO:0007669"/>
    <property type="project" value="UniProtKB-EC"/>
</dbReference>
<gene>
    <name evidence="17" type="primary">SeChi-1</name>
</gene>
<evidence type="ECO:0000259" key="16">
    <source>
        <dbReference type="PROSITE" id="PS51910"/>
    </source>
</evidence>
<comment type="subcellular location">
    <subcellularLocation>
        <location evidence="2">Secreted</location>
    </subcellularLocation>
</comment>
<dbReference type="InterPro" id="IPR036508">
    <property type="entry name" value="Chitin-bd_dom_sf"/>
</dbReference>
<keyword evidence="5" id="KW-0964">Secreted</keyword>
<keyword evidence="12" id="KW-0326">Glycosidase</keyword>
<dbReference type="EMBL" id="AB986212">
    <property type="protein sequence ID" value="BAS05959.1"/>
    <property type="molecule type" value="mRNA"/>
</dbReference>
<dbReference type="FunFam" id="3.20.20.80:FF:000081">
    <property type="entry name" value="Chitinase 1"/>
    <property type="match status" value="1"/>
</dbReference>
<dbReference type="GO" id="GO:0005576">
    <property type="term" value="C:extracellular region"/>
    <property type="evidence" value="ECO:0007669"/>
    <property type="project" value="UniProtKB-SubCell"/>
</dbReference>
<evidence type="ECO:0000256" key="5">
    <source>
        <dbReference type="ARBA" id="ARBA00022525"/>
    </source>
</evidence>
<keyword evidence="8" id="KW-0378">Hydrolase</keyword>
<protein>
    <recommendedName>
        <fullName evidence="4">chitinase</fullName>
        <ecNumber evidence="4">3.2.1.14</ecNumber>
    </recommendedName>
</protein>
<evidence type="ECO:0000256" key="6">
    <source>
        <dbReference type="ARBA" id="ARBA00022669"/>
    </source>
</evidence>
<dbReference type="InterPro" id="IPR001223">
    <property type="entry name" value="Glyco_hydro18_cat"/>
</dbReference>
<accession>A0A0K2QTS4</accession>
<name>A0A0K2QTS4_ACAES</name>
<evidence type="ECO:0000256" key="3">
    <source>
        <dbReference type="ARBA" id="ARBA00009121"/>
    </source>
</evidence>
<dbReference type="Gene3D" id="3.20.20.80">
    <property type="entry name" value="Glycosidases"/>
    <property type="match status" value="1"/>
</dbReference>
<comment type="catalytic activity">
    <reaction evidence="1">
        <text>Random endo-hydrolysis of N-acetyl-beta-D-glucosaminide (1-&gt;4)-beta-linkages in chitin and chitodextrins.</text>
        <dbReference type="EC" id="3.2.1.14"/>
    </reaction>
</comment>
<keyword evidence="7 14" id="KW-0732">Signal</keyword>
<dbReference type="SUPFAM" id="SSF51445">
    <property type="entry name" value="(Trans)glycosidases"/>
    <property type="match status" value="1"/>
</dbReference>
<organism evidence="17">
    <name type="scientific">Acanthosepion esculentum</name>
    <name type="common">Golden cuttlefish</name>
    <name type="synonym">Sepia esculenta</name>
    <dbReference type="NCBI Taxonomy" id="31210"/>
    <lineage>
        <taxon>Eukaryota</taxon>
        <taxon>Metazoa</taxon>
        <taxon>Spiralia</taxon>
        <taxon>Lophotrochozoa</taxon>
        <taxon>Mollusca</taxon>
        <taxon>Cephalopoda</taxon>
        <taxon>Coleoidea</taxon>
        <taxon>Decapodiformes</taxon>
        <taxon>Sepiida</taxon>
        <taxon>Sepiina</taxon>
        <taxon>Sepiidae</taxon>
        <taxon>Acanthosepion</taxon>
    </lineage>
</organism>
<dbReference type="InterPro" id="IPR011583">
    <property type="entry name" value="Chitinase_II/V-like_cat"/>
</dbReference>
<reference evidence="17" key="1">
    <citation type="submission" date="2014-08" db="EMBL/GenBank/DDBJ databases">
        <title>Molecular cloning of a chitinase gene from the liver of the golden cuttlefish, Sepia esculenta.</title>
        <authorList>
            <person name="Nishino R."/>
            <person name="Matsumiya M."/>
        </authorList>
    </citation>
    <scope>NUCLEOTIDE SEQUENCE</scope>
</reference>
<keyword evidence="9" id="KW-0146">Chitin degradation</keyword>
<dbReference type="EC" id="3.2.1.14" evidence="4"/>
<comment type="similarity">
    <text evidence="3">Belongs to the glycosyl hydrolase 18 family. Chitinase class II subfamily.</text>
</comment>
<keyword evidence="6" id="KW-0147">Chitin-binding</keyword>